<reference evidence="2 3" key="1">
    <citation type="submission" date="2017-11" db="EMBL/GenBank/DDBJ databases">
        <title>De-novo sequencing of pomegranate (Punica granatum L.) genome.</title>
        <authorList>
            <person name="Akparov Z."/>
            <person name="Amiraslanov A."/>
            <person name="Hajiyeva S."/>
            <person name="Abbasov M."/>
            <person name="Kaur K."/>
            <person name="Hamwieh A."/>
            <person name="Solovyev V."/>
            <person name="Salamov A."/>
            <person name="Braich B."/>
            <person name="Kosarev P."/>
            <person name="Mahmoud A."/>
            <person name="Hajiyev E."/>
            <person name="Babayeva S."/>
            <person name="Izzatullayeva V."/>
            <person name="Mammadov A."/>
            <person name="Mammadov A."/>
            <person name="Sharifova S."/>
            <person name="Ojaghi J."/>
            <person name="Eynullazada K."/>
            <person name="Bayramov B."/>
            <person name="Abdulazimova A."/>
            <person name="Shahmuradov I."/>
        </authorList>
    </citation>
    <scope>NUCLEOTIDE SEQUENCE [LARGE SCALE GENOMIC DNA]</scope>
    <source>
        <strain evidence="3">cv. AG2017</strain>
        <tissue evidence="2">Leaf</tissue>
    </source>
</reference>
<organism evidence="2 3">
    <name type="scientific">Punica granatum</name>
    <name type="common">Pomegranate</name>
    <dbReference type="NCBI Taxonomy" id="22663"/>
    <lineage>
        <taxon>Eukaryota</taxon>
        <taxon>Viridiplantae</taxon>
        <taxon>Streptophyta</taxon>
        <taxon>Embryophyta</taxon>
        <taxon>Tracheophyta</taxon>
        <taxon>Spermatophyta</taxon>
        <taxon>Magnoliopsida</taxon>
        <taxon>eudicotyledons</taxon>
        <taxon>Gunneridae</taxon>
        <taxon>Pentapetalae</taxon>
        <taxon>rosids</taxon>
        <taxon>malvids</taxon>
        <taxon>Myrtales</taxon>
        <taxon>Lythraceae</taxon>
        <taxon>Punica</taxon>
    </lineage>
</organism>
<accession>A0A2I0IJ65</accession>
<keyword evidence="3" id="KW-1185">Reference proteome</keyword>
<protein>
    <submittedName>
        <fullName evidence="2">Uncharacterized protein</fullName>
    </submittedName>
</protein>
<sequence>MARAPPPTFARDLPVTGSYRAQPLHPCPPSRPAESILISLEPLVNSSLLATFLEPPSHLFHTPRRREVRIVAQKATSTRDSPRDLSATSSWRRPRAYLNSHGSLVDSSSPILIISPVLRYLVLHTSTVLSISLNIIYCMCIHVRHKIPWTQVMITITGPHGPKGLSAILDQDSLAREDLLRSSYRESFSKIETMGN</sequence>
<dbReference type="AlphaFoldDB" id="A0A2I0IJ65"/>
<evidence type="ECO:0000256" key="1">
    <source>
        <dbReference type="SAM" id="MobiDB-lite"/>
    </source>
</evidence>
<proteinExistence type="predicted"/>
<dbReference type="Proteomes" id="UP000233551">
    <property type="component" value="Unassembled WGS sequence"/>
</dbReference>
<feature type="region of interest" description="Disordered" evidence="1">
    <location>
        <begin position="1"/>
        <end position="27"/>
    </location>
</feature>
<gene>
    <name evidence="2" type="ORF">CRG98_035804</name>
</gene>
<dbReference type="EMBL" id="PGOL01002976">
    <property type="protein sequence ID" value="PKI43793.1"/>
    <property type="molecule type" value="Genomic_DNA"/>
</dbReference>
<evidence type="ECO:0000313" key="2">
    <source>
        <dbReference type="EMBL" id="PKI43793.1"/>
    </source>
</evidence>
<comment type="caution">
    <text evidence="2">The sequence shown here is derived from an EMBL/GenBank/DDBJ whole genome shotgun (WGS) entry which is preliminary data.</text>
</comment>
<evidence type="ECO:0000313" key="3">
    <source>
        <dbReference type="Proteomes" id="UP000233551"/>
    </source>
</evidence>
<name>A0A2I0IJ65_PUNGR</name>